<gene>
    <name evidence="3" type="ORF">ACFP3V_27655</name>
</gene>
<dbReference type="InterPro" id="IPR036291">
    <property type="entry name" value="NAD(P)-bd_dom_sf"/>
</dbReference>
<protein>
    <submittedName>
        <fullName evidence="3">NADPH-dependent F420 reductase</fullName>
    </submittedName>
</protein>
<dbReference type="InterPro" id="IPR028939">
    <property type="entry name" value="P5C_Rdtase_cat_N"/>
</dbReference>
<feature type="domain" description="Pyrroline-5-carboxylate reductase catalytic N-terminal" evidence="2">
    <location>
        <begin position="3"/>
        <end position="90"/>
    </location>
</feature>
<sequence>MSTVGVIGTGNIGGTLGRAFARGGYQVVFGSRSPEGSAAAGDTGAKVGTVVEAVAAGEVVVLALPGTEVEGFLLEHGAALDGKVVVDATNSFPGPVLNAAALFAAHAPGARYARAFSSQAWETFATPPADGGPSDLPFSSAAEDRETVAALIESVPGLRAYYLGADAQDQVDAAIALLFPAFSTRGRSVSLRIVTNG</sequence>
<dbReference type="SUPFAM" id="SSF51735">
    <property type="entry name" value="NAD(P)-binding Rossmann-fold domains"/>
    <property type="match status" value="1"/>
</dbReference>
<evidence type="ECO:0000259" key="2">
    <source>
        <dbReference type="Pfam" id="PF03807"/>
    </source>
</evidence>
<dbReference type="PANTHER" id="PTHR14239">
    <property type="entry name" value="DUDULIN-RELATED"/>
    <property type="match status" value="1"/>
</dbReference>
<dbReference type="PANTHER" id="PTHR14239:SF10">
    <property type="entry name" value="REDUCTASE"/>
    <property type="match status" value="1"/>
</dbReference>
<dbReference type="Proteomes" id="UP001596174">
    <property type="component" value="Unassembled WGS sequence"/>
</dbReference>
<name>A0ABW1GBM0_9ACTN</name>
<comment type="caution">
    <text evidence="3">The sequence shown here is derived from an EMBL/GenBank/DDBJ whole genome shotgun (WGS) entry which is preliminary data.</text>
</comment>
<dbReference type="RefSeq" id="WP_380589066.1">
    <property type="nucleotide sequence ID" value="NZ_JBHSQJ010000141.1"/>
</dbReference>
<keyword evidence="4" id="KW-1185">Reference proteome</keyword>
<dbReference type="Pfam" id="PF03807">
    <property type="entry name" value="F420_oxidored"/>
    <property type="match status" value="1"/>
</dbReference>
<organism evidence="3 4">
    <name type="scientific">Streptacidiphilus monticola</name>
    <dbReference type="NCBI Taxonomy" id="2161674"/>
    <lineage>
        <taxon>Bacteria</taxon>
        <taxon>Bacillati</taxon>
        <taxon>Actinomycetota</taxon>
        <taxon>Actinomycetes</taxon>
        <taxon>Kitasatosporales</taxon>
        <taxon>Streptomycetaceae</taxon>
        <taxon>Streptacidiphilus</taxon>
    </lineage>
</organism>
<proteinExistence type="predicted"/>
<keyword evidence="1" id="KW-0560">Oxidoreductase</keyword>
<evidence type="ECO:0000313" key="4">
    <source>
        <dbReference type="Proteomes" id="UP001596174"/>
    </source>
</evidence>
<evidence type="ECO:0000313" key="3">
    <source>
        <dbReference type="EMBL" id="MFC5910967.1"/>
    </source>
</evidence>
<dbReference type="InterPro" id="IPR051267">
    <property type="entry name" value="STEAP_metalloreductase"/>
</dbReference>
<accession>A0ABW1GBM0</accession>
<dbReference type="Gene3D" id="3.40.50.720">
    <property type="entry name" value="NAD(P)-binding Rossmann-like Domain"/>
    <property type="match status" value="1"/>
</dbReference>
<dbReference type="EMBL" id="JBHSQJ010000141">
    <property type="protein sequence ID" value="MFC5910967.1"/>
    <property type="molecule type" value="Genomic_DNA"/>
</dbReference>
<evidence type="ECO:0000256" key="1">
    <source>
        <dbReference type="ARBA" id="ARBA00023002"/>
    </source>
</evidence>
<reference evidence="4" key="1">
    <citation type="journal article" date="2019" name="Int. J. Syst. Evol. Microbiol.">
        <title>The Global Catalogue of Microorganisms (GCM) 10K type strain sequencing project: providing services to taxonomists for standard genome sequencing and annotation.</title>
        <authorList>
            <consortium name="The Broad Institute Genomics Platform"/>
            <consortium name="The Broad Institute Genome Sequencing Center for Infectious Disease"/>
            <person name="Wu L."/>
            <person name="Ma J."/>
        </authorList>
    </citation>
    <scope>NUCLEOTIDE SEQUENCE [LARGE SCALE GENOMIC DNA]</scope>
    <source>
        <strain evidence="4">JCM 4816</strain>
    </source>
</reference>